<dbReference type="AlphaFoldDB" id="A0A0A9F2X8"/>
<reference evidence="1" key="2">
    <citation type="journal article" date="2015" name="Data Brief">
        <title>Shoot transcriptome of the giant reed, Arundo donax.</title>
        <authorList>
            <person name="Barrero R.A."/>
            <person name="Guerrero F.D."/>
            <person name="Moolhuijzen P."/>
            <person name="Goolsby J.A."/>
            <person name="Tidwell J."/>
            <person name="Bellgard S.E."/>
            <person name="Bellgard M.I."/>
        </authorList>
    </citation>
    <scope>NUCLEOTIDE SEQUENCE</scope>
    <source>
        <tissue evidence="1">Shoot tissue taken approximately 20 cm above the soil surface</tissue>
    </source>
</reference>
<dbReference type="EMBL" id="GBRH01193395">
    <property type="protein sequence ID" value="JAE04501.1"/>
    <property type="molecule type" value="Transcribed_RNA"/>
</dbReference>
<sequence>MKEEQFSFSVQGARCTASLLIILV</sequence>
<protein>
    <submittedName>
        <fullName evidence="1">Uncharacterized protein</fullName>
    </submittedName>
</protein>
<evidence type="ECO:0000313" key="1">
    <source>
        <dbReference type="EMBL" id="JAE04501.1"/>
    </source>
</evidence>
<name>A0A0A9F2X8_ARUDO</name>
<accession>A0A0A9F2X8</accession>
<reference evidence="1" key="1">
    <citation type="submission" date="2014-09" db="EMBL/GenBank/DDBJ databases">
        <authorList>
            <person name="Magalhaes I.L.F."/>
            <person name="Oliveira U."/>
            <person name="Santos F.R."/>
            <person name="Vidigal T.H.D.A."/>
            <person name="Brescovit A.D."/>
            <person name="Santos A.J."/>
        </authorList>
    </citation>
    <scope>NUCLEOTIDE SEQUENCE</scope>
    <source>
        <tissue evidence="1">Shoot tissue taken approximately 20 cm above the soil surface</tissue>
    </source>
</reference>
<proteinExistence type="predicted"/>
<organism evidence="1">
    <name type="scientific">Arundo donax</name>
    <name type="common">Giant reed</name>
    <name type="synonym">Donax arundinaceus</name>
    <dbReference type="NCBI Taxonomy" id="35708"/>
    <lineage>
        <taxon>Eukaryota</taxon>
        <taxon>Viridiplantae</taxon>
        <taxon>Streptophyta</taxon>
        <taxon>Embryophyta</taxon>
        <taxon>Tracheophyta</taxon>
        <taxon>Spermatophyta</taxon>
        <taxon>Magnoliopsida</taxon>
        <taxon>Liliopsida</taxon>
        <taxon>Poales</taxon>
        <taxon>Poaceae</taxon>
        <taxon>PACMAD clade</taxon>
        <taxon>Arundinoideae</taxon>
        <taxon>Arundineae</taxon>
        <taxon>Arundo</taxon>
    </lineage>
</organism>